<dbReference type="Proteomes" id="UP001500630">
    <property type="component" value="Unassembled WGS sequence"/>
</dbReference>
<dbReference type="NCBIfam" id="TIGR03083">
    <property type="entry name" value="maleylpyruvate isomerase family mycothiol-dependent enzyme"/>
    <property type="match status" value="1"/>
</dbReference>
<sequence>MTESALDTARLAGGLLEQTGGFARAVTGADPGARVPTCPEWRLLDLVGHIGRAPRWAAEIVRKGVPLPPPDPREAEALPPGEWAAWLRGGAEELVEAAAETGADTEVWTFMGPAPAKFWLCRMLNDLSIHHYDAALTTGAGFEIADDLAADAVTEAFELISFPDSGALSPALAELRGQGETLALRPAGMKGWLATRTPDGVRWKRGDHEADVVVSGPVREIMLVLSRRVPPSAGTVELRGDAALLDHLLARMAF</sequence>
<evidence type="ECO:0000313" key="3">
    <source>
        <dbReference type="Proteomes" id="UP001500630"/>
    </source>
</evidence>
<dbReference type="InterPro" id="IPR034660">
    <property type="entry name" value="DinB/YfiT-like"/>
</dbReference>
<evidence type="ECO:0000313" key="2">
    <source>
        <dbReference type="EMBL" id="GAA3589429.1"/>
    </source>
</evidence>
<dbReference type="RefSeq" id="WP_345571063.1">
    <property type="nucleotide sequence ID" value="NZ_BAABDQ010000025.1"/>
</dbReference>
<gene>
    <name evidence="2" type="ORF">GCM10022419_084810</name>
</gene>
<keyword evidence="3" id="KW-1185">Reference proteome</keyword>
<dbReference type="GO" id="GO:0016853">
    <property type="term" value="F:isomerase activity"/>
    <property type="evidence" value="ECO:0007669"/>
    <property type="project" value="UniProtKB-KW"/>
</dbReference>
<feature type="domain" description="Mycothiol-dependent maleylpyruvate isomerase metal-binding" evidence="1">
    <location>
        <begin position="17"/>
        <end position="135"/>
    </location>
</feature>
<dbReference type="PANTHER" id="PTHR40758">
    <property type="entry name" value="CONSERVED PROTEIN"/>
    <property type="match status" value="1"/>
</dbReference>
<organism evidence="2 3">
    <name type="scientific">Nonomuraea rosea</name>
    <dbReference type="NCBI Taxonomy" id="638574"/>
    <lineage>
        <taxon>Bacteria</taxon>
        <taxon>Bacillati</taxon>
        <taxon>Actinomycetota</taxon>
        <taxon>Actinomycetes</taxon>
        <taxon>Streptosporangiales</taxon>
        <taxon>Streptosporangiaceae</taxon>
        <taxon>Nonomuraea</taxon>
    </lineage>
</organism>
<dbReference type="InterPro" id="IPR024344">
    <property type="entry name" value="MDMPI_metal-binding"/>
</dbReference>
<evidence type="ECO:0000259" key="1">
    <source>
        <dbReference type="Pfam" id="PF11716"/>
    </source>
</evidence>
<name>A0ABP6YT61_9ACTN</name>
<protein>
    <submittedName>
        <fullName evidence="2">Maleylpyruvate isomerase family mycothiol-dependent enzyme</fullName>
    </submittedName>
</protein>
<dbReference type="SUPFAM" id="SSF109854">
    <property type="entry name" value="DinB/YfiT-like putative metalloenzymes"/>
    <property type="match status" value="1"/>
</dbReference>
<reference evidence="3" key="1">
    <citation type="journal article" date="2019" name="Int. J. Syst. Evol. Microbiol.">
        <title>The Global Catalogue of Microorganisms (GCM) 10K type strain sequencing project: providing services to taxonomists for standard genome sequencing and annotation.</title>
        <authorList>
            <consortium name="The Broad Institute Genomics Platform"/>
            <consortium name="The Broad Institute Genome Sequencing Center for Infectious Disease"/>
            <person name="Wu L."/>
            <person name="Ma J."/>
        </authorList>
    </citation>
    <scope>NUCLEOTIDE SEQUENCE [LARGE SCALE GENOMIC DNA]</scope>
    <source>
        <strain evidence="3">JCM 17326</strain>
    </source>
</reference>
<dbReference type="PANTHER" id="PTHR40758:SF1">
    <property type="entry name" value="CONSERVED PROTEIN"/>
    <property type="match status" value="1"/>
</dbReference>
<dbReference type="EMBL" id="BAABDQ010000025">
    <property type="protein sequence ID" value="GAA3589429.1"/>
    <property type="molecule type" value="Genomic_DNA"/>
</dbReference>
<proteinExistence type="predicted"/>
<keyword evidence="2" id="KW-0413">Isomerase</keyword>
<dbReference type="Pfam" id="PF11716">
    <property type="entry name" value="MDMPI_N"/>
    <property type="match status" value="1"/>
</dbReference>
<dbReference type="InterPro" id="IPR017517">
    <property type="entry name" value="Maleyloyr_isom"/>
</dbReference>
<dbReference type="Gene3D" id="1.20.120.450">
    <property type="entry name" value="dinb family like domain"/>
    <property type="match status" value="1"/>
</dbReference>
<accession>A0ABP6YT61</accession>
<comment type="caution">
    <text evidence="2">The sequence shown here is derived from an EMBL/GenBank/DDBJ whole genome shotgun (WGS) entry which is preliminary data.</text>
</comment>